<dbReference type="VEuPathDB" id="VectorBase:AALB20_028428"/>
<dbReference type="PANTHER" id="PTHR47331">
    <property type="entry name" value="PHD-TYPE DOMAIN-CONTAINING PROTEIN"/>
    <property type="match status" value="1"/>
</dbReference>
<keyword evidence="3" id="KW-1185">Reference proteome</keyword>
<sequence>MNERPRLCSTAVGQPETSTTRGHGYPNPTNNWSQESGEEFHLSRSQAAARKGLQKDLPPFKGDPEDWPRYITLYRQTTRMCGYTDEENTVRLQASLRGKALESVKCLLMHPHNLRRAIETLETRYGQPEAIIYAMIAKLHALPAVDEKRLESILDLETSVSNLCATAEACGLSDQLYDLTLMGQLQRKLPSSLIIKWAEHKLERPQPVSVIDFSKWLSRLARALCSVTPSLQNREKLETDRQATKPTRPTQVWAMTHEAAGNEKGAQPNSGKHHQVCVACQRDCDSLAKCEKFKEMTVPARWELARAHKRCYGCLKRFYGSCRTGRCTIEACPKKHHTLLHRDVAPKPESVDVLTHSASQGCGGLRLVPVLLMGEAGTPVATFALLDEGSQLTLMDQELANELKLQGPEKSLCLLWTGGAQRTEDLSQEVRVRVAGHMPGAKSYELAGYVGVEEIRKELTEYSEISMYERSVNSKVLY</sequence>
<dbReference type="STRING" id="7167.A0A182FND9"/>
<proteinExistence type="predicted"/>
<dbReference type="PANTHER" id="PTHR47331:SF1">
    <property type="entry name" value="GAG-LIKE PROTEIN"/>
    <property type="match status" value="1"/>
</dbReference>
<dbReference type="Proteomes" id="UP000069272">
    <property type="component" value="Unassembled WGS sequence"/>
</dbReference>
<evidence type="ECO:0000313" key="3">
    <source>
        <dbReference type="Proteomes" id="UP000069272"/>
    </source>
</evidence>
<protein>
    <recommendedName>
        <fullName evidence="4">Peptidase aspartic putative domain-containing protein</fullName>
    </recommendedName>
</protein>
<dbReference type="Pfam" id="PF03564">
    <property type="entry name" value="DUF1759"/>
    <property type="match status" value="1"/>
</dbReference>
<feature type="region of interest" description="Disordered" evidence="1">
    <location>
        <begin position="1"/>
        <end position="48"/>
    </location>
</feature>
<organism evidence="2 3">
    <name type="scientific">Anopheles albimanus</name>
    <name type="common">New world malaria mosquito</name>
    <dbReference type="NCBI Taxonomy" id="7167"/>
    <lineage>
        <taxon>Eukaryota</taxon>
        <taxon>Metazoa</taxon>
        <taxon>Ecdysozoa</taxon>
        <taxon>Arthropoda</taxon>
        <taxon>Hexapoda</taxon>
        <taxon>Insecta</taxon>
        <taxon>Pterygota</taxon>
        <taxon>Neoptera</taxon>
        <taxon>Endopterygota</taxon>
        <taxon>Diptera</taxon>
        <taxon>Nematocera</taxon>
        <taxon>Culicoidea</taxon>
        <taxon>Culicidae</taxon>
        <taxon>Anophelinae</taxon>
        <taxon>Anopheles</taxon>
    </lineage>
</organism>
<evidence type="ECO:0000313" key="2">
    <source>
        <dbReference type="EnsemblMetazoa" id="AALB008052-PA"/>
    </source>
</evidence>
<accession>A0A182FND9</accession>
<evidence type="ECO:0000256" key="1">
    <source>
        <dbReference type="SAM" id="MobiDB-lite"/>
    </source>
</evidence>
<dbReference type="EnsemblMetazoa" id="AALB008052-RA">
    <property type="protein sequence ID" value="AALB008052-PA"/>
    <property type="gene ID" value="AALB008052"/>
</dbReference>
<evidence type="ECO:0008006" key="4">
    <source>
        <dbReference type="Google" id="ProtNLM"/>
    </source>
</evidence>
<reference evidence="2" key="2">
    <citation type="submission" date="2022-08" db="UniProtKB">
        <authorList>
            <consortium name="EnsemblMetazoa"/>
        </authorList>
    </citation>
    <scope>IDENTIFICATION</scope>
    <source>
        <strain evidence="2">STECLA/ALBI9_A</strain>
    </source>
</reference>
<name>A0A182FND9_ANOAL</name>
<dbReference type="InterPro" id="IPR005312">
    <property type="entry name" value="DUF1759"/>
</dbReference>
<dbReference type="AlphaFoldDB" id="A0A182FND9"/>
<feature type="compositionally biased region" description="Polar residues" evidence="1">
    <location>
        <begin position="11"/>
        <end position="35"/>
    </location>
</feature>
<dbReference type="VEuPathDB" id="VectorBase:AALB008052"/>
<reference evidence="3" key="1">
    <citation type="journal article" date="2017" name="G3 (Bethesda)">
        <title>The Physical Genome Mapping of Anopheles albimanus Corrected Scaffold Misassemblies and Identified Interarm Rearrangements in Genus Anopheles.</title>
        <authorList>
            <person name="Artemov G.N."/>
            <person name="Peery A.N."/>
            <person name="Jiang X."/>
            <person name="Tu Z."/>
            <person name="Stegniy V.N."/>
            <person name="Sharakhova M.V."/>
            <person name="Sharakhov I.V."/>
        </authorList>
    </citation>
    <scope>NUCLEOTIDE SEQUENCE [LARGE SCALE GENOMIC DNA]</scope>
    <source>
        <strain evidence="3">STECLA/ALBI9_A</strain>
    </source>
</reference>